<organism evidence="2 3">
    <name type="scientific">Uncinocarpus reesii (strain UAMH 1704)</name>
    <dbReference type="NCBI Taxonomy" id="336963"/>
    <lineage>
        <taxon>Eukaryota</taxon>
        <taxon>Fungi</taxon>
        <taxon>Dikarya</taxon>
        <taxon>Ascomycota</taxon>
        <taxon>Pezizomycotina</taxon>
        <taxon>Eurotiomycetes</taxon>
        <taxon>Eurotiomycetidae</taxon>
        <taxon>Onygenales</taxon>
        <taxon>Onygenaceae</taxon>
        <taxon>Uncinocarpus</taxon>
    </lineage>
</organism>
<reference evidence="3" key="1">
    <citation type="journal article" date="2009" name="Genome Res.">
        <title>Comparative genomic analyses of the human fungal pathogens Coccidioides and their relatives.</title>
        <authorList>
            <person name="Sharpton T.J."/>
            <person name="Stajich J.E."/>
            <person name="Rounsley S.D."/>
            <person name="Gardner M.J."/>
            <person name="Wortman J.R."/>
            <person name="Jordar V.S."/>
            <person name="Maiti R."/>
            <person name="Kodira C.D."/>
            <person name="Neafsey D.E."/>
            <person name="Zeng Q."/>
            <person name="Hung C.-Y."/>
            <person name="McMahan C."/>
            <person name="Muszewska A."/>
            <person name="Grynberg M."/>
            <person name="Mandel M.A."/>
            <person name="Kellner E.M."/>
            <person name="Barker B.M."/>
            <person name="Galgiani J.N."/>
            <person name="Orbach M.J."/>
            <person name="Kirkland T.N."/>
            <person name="Cole G.T."/>
            <person name="Henn M.R."/>
            <person name="Birren B.W."/>
            <person name="Taylor J.W."/>
        </authorList>
    </citation>
    <scope>NUCLEOTIDE SEQUENCE [LARGE SCALE GENOMIC DNA]</scope>
    <source>
        <strain evidence="3">UAMH 1704</strain>
    </source>
</reference>
<dbReference type="VEuPathDB" id="FungiDB:UREG_04472"/>
<evidence type="ECO:0000313" key="2">
    <source>
        <dbReference type="EMBL" id="EEP79626.1"/>
    </source>
</evidence>
<dbReference type="InParanoid" id="C4JP90"/>
<dbReference type="GeneID" id="8442336"/>
<protein>
    <submittedName>
        <fullName evidence="2">Uncharacterized protein</fullName>
    </submittedName>
</protein>
<dbReference type="HOGENOM" id="CLU_2160286_0_0_1"/>
<dbReference type="Proteomes" id="UP000002058">
    <property type="component" value="Unassembled WGS sequence"/>
</dbReference>
<sequence length="111" mass="12081">MASSSDPASEQSTAKASAASSSKITGPTRNAGSLFRLYESVTSTQPTGTEGTSSETAQYKSDFIDIVELREPYGEPEIFKTSANLKRSPIKNRKFGEYALLVRQIVRKDGR</sequence>
<dbReference type="RefSeq" id="XP_002544955.1">
    <property type="nucleotide sequence ID" value="XM_002544909.1"/>
</dbReference>
<feature type="region of interest" description="Disordered" evidence="1">
    <location>
        <begin position="1"/>
        <end position="57"/>
    </location>
</feature>
<accession>C4JP90</accession>
<dbReference type="EMBL" id="CH476616">
    <property type="protein sequence ID" value="EEP79626.1"/>
    <property type="molecule type" value="Genomic_DNA"/>
</dbReference>
<feature type="compositionally biased region" description="Low complexity" evidence="1">
    <location>
        <begin position="8"/>
        <end position="22"/>
    </location>
</feature>
<evidence type="ECO:0000256" key="1">
    <source>
        <dbReference type="SAM" id="MobiDB-lite"/>
    </source>
</evidence>
<feature type="compositionally biased region" description="Polar residues" evidence="1">
    <location>
        <begin position="40"/>
        <end position="57"/>
    </location>
</feature>
<dbReference type="AlphaFoldDB" id="C4JP90"/>
<dbReference type="KEGG" id="ure:UREG_04472"/>
<evidence type="ECO:0000313" key="3">
    <source>
        <dbReference type="Proteomes" id="UP000002058"/>
    </source>
</evidence>
<name>C4JP90_UNCRE</name>
<proteinExistence type="predicted"/>
<keyword evidence="3" id="KW-1185">Reference proteome</keyword>
<gene>
    <name evidence="2" type="ORF">UREG_04472</name>
</gene>